<evidence type="ECO:0000313" key="3">
    <source>
        <dbReference type="Proteomes" id="UP000737018"/>
    </source>
</evidence>
<comment type="caution">
    <text evidence="2">The sequence shown here is derived from an EMBL/GenBank/DDBJ whole genome shotgun (WGS) entry which is preliminary data.</text>
</comment>
<reference evidence="2" key="1">
    <citation type="submission" date="2020-03" db="EMBL/GenBank/DDBJ databases">
        <title>Castanea mollissima Vanexum genome sequencing.</title>
        <authorList>
            <person name="Staton M."/>
        </authorList>
    </citation>
    <scope>NUCLEOTIDE SEQUENCE</scope>
    <source>
        <tissue evidence="2">Leaf</tissue>
    </source>
</reference>
<feature type="region of interest" description="Disordered" evidence="1">
    <location>
        <begin position="1"/>
        <end position="66"/>
    </location>
</feature>
<feature type="compositionally biased region" description="Basic and acidic residues" evidence="1">
    <location>
        <begin position="1"/>
        <end position="53"/>
    </location>
</feature>
<dbReference type="EMBL" id="JRKL02003670">
    <property type="protein sequence ID" value="KAF3954533.1"/>
    <property type="molecule type" value="Genomic_DNA"/>
</dbReference>
<accession>A0A8J4QZ41</accession>
<gene>
    <name evidence="2" type="ORF">CMV_020131</name>
</gene>
<organism evidence="2 3">
    <name type="scientific">Castanea mollissima</name>
    <name type="common">Chinese chestnut</name>
    <dbReference type="NCBI Taxonomy" id="60419"/>
    <lineage>
        <taxon>Eukaryota</taxon>
        <taxon>Viridiplantae</taxon>
        <taxon>Streptophyta</taxon>
        <taxon>Embryophyta</taxon>
        <taxon>Tracheophyta</taxon>
        <taxon>Spermatophyta</taxon>
        <taxon>Magnoliopsida</taxon>
        <taxon>eudicotyledons</taxon>
        <taxon>Gunneridae</taxon>
        <taxon>Pentapetalae</taxon>
        <taxon>rosids</taxon>
        <taxon>fabids</taxon>
        <taxon>Fagales</taxon>
        <taxon>Fagaceae</taxon>
        <taxon>Castanea</taxon>
    </lineage>
</organism>
<sequence length="93" mass="10183">MNQRSEQRRGKSSGDARRNHQRSEQRRGEAKAMAIRERQGESSGDARRNHQRSEIGVSGDQTGREAKHQIVDAAAVIVDVATIGVSSGDRGET</sequence>
<evidence type="ECO:0000256" key="1">
    <source>
        <dbReference type="SAM" id="MobiDB-lite"/>
    </source>
</evidence>
<name>A0A8J4QZ41_9ROSI</name>
<evidence type="ECO:0000313" key="2">
    <source>
        <dbReference type="EMBL" id="KAF3954533.1"/>
    </source>
</evidence>
<keyword evidence="3" id="KW-1185">Reference proteome</keyword>
<protein>
    <submittedName>
        <fullName evidence="2">Uncharacterized protein</fullName>
    </submittedName>
</protein>
<dbReference type="Proteomes" id="UP000737018">
    <property type="component" value="Unassembled WGS sequence"/>
</dbReference>
<dbReference type="AlphaFoldDB" id="A0A8J4QZ41"/>
<proteinExistence type="predicted"/>